<dbReference type="InterPro" id="IPR050108">
    <property type="entry name" value="CDK"/>
</dbReference>
<dbReference type="AlphaFoldDB" id="A0AAV1ACT4"/>
<evidence type="ECO:0000259" key="9">
    <source>
        <dbReference type="PROSITE" id="PS52001"/>
    </source>
</evidence>
<dbReference type="Pfam" id="PF09793">
    <property type="entry name" value="AD"/>
    <property type="match status" value="1"/>
</dbReference>
<evidence type="ECO:0008006" key="12">
    <source>
        <dbReference type="Google" id="ProtNLM"/>
    </source>
</evidence>
<dbReference type="PROSITE" id="PS00108">
    <property type="entry name" value="PROTEIN_KINASE_ST"/>
    <property type="match status" value="1"/>
</dbReference>
<dbReference type="GO" id="GO:0005634">
    <property type="term" value="C:nucleus"/>
    <property type="evidence" value="ECO:0007669"/>
    <property type="project" value="TreeGrafter"/>
</dbReference>
<dbReference type="InterPro" id="IPR011009">
    <property type="entry name" value="Kinase-like_dom_sf"/>
</dbReference>
<dbReference type="GO" id="GO:0005737">
    <property type="term" value="C:cytoplasm"/>
    <property type="evidence" value="ECO:0007669"/>
    <property type="project" value="TreeGrafter"/>
</dbReference>
<dbReference type="PROSITE" id="PS50011">
    <property type="entry name" value="PROTEIN_KINASE_DOM"/>
    <property type="match status" value="1"/>
</dbReference>
<sequence length="569" mass="64489">MLTEAEDRNSFNSVLGRILGCKICSRNRRHRSHEKSFTHSNSIHEIEPLDDTNMEFLGVLGKGSSGTVSQYRIIKDNSIVAIKQISIESISNAVPGCIVREVSFLKELNHPNIVRLLNVTSNKDTRLVSLVFECLDCDLNTYIKQNERYGSSINNPFTRKSLLYQILSAVEYCHSHKIIHRDLKPCNLLIDHKKMIIKLADFGWARELGDPDMFYTEMIATRWYRAPEVLFHNGQYSTPMDIWSVGCIFGEMVLGQPIHNLFYCMGELKLIFRMFGTPTEETWPGVTKLCANLQDYPKSDPMDLSTIFHDLDSTGLNLLTRMLCLDPNKRISAEDALKHAYFNDLDQSANKKIREGGGNNNNPEEFAVMREGGSSTTNNNNVQEFPMTMEGERSTTMNNNEEFAEGCLLSIRTVFGEEFEGQVVTFDRPSNMLALIERSKDGPLGNIRILKADYIQDFTLLGQYPYKCYLDLNVLQAREEVAIRQAEADAERIGVGVTSVAQNIFDALSKTFPVRWDKTVIVVMNEVRISSPYHSECVIGGTPDANNRVKKVLKMLRKRLQLSGSDDLC</sequence>
<dbReference type="InterPro" id="IPR000719">
    <property type="entry name" value="Prot_kinase_dom"/>
</dbReference>
<feature type="binding site" evidence="7">
    <location>
        <position position="83"/>
    </location>
    <ligand>
        <name>ATP</name>
        <dbReference type="ChEBI" id="CHEBI:30616"/>
    </ligand>
</feature>
<protein>
    <recommendedName>
        <fullName evidence="12">Protein kinase domain-containing protein</fullName>
    </recommendedName>
</protein>
<evidence type="ECO:0000256" key="6">
    <source>
        <dbReference type="ARBA" id="ARBA00022840"/>
    </source>
</evidence>
<dbReference type="InterPro" id="IPR019181">
    <property type="entry name" value="LSM12_ABD"/>
</dbReference>
<dbReference type="PANTHER" id="PTHR24056">
    <property type="entry name" value="CELL DIVISION PROTEIN KINASE"/>
    <property type="match status" value="1"/>
</dbReference>
<evidence type="ECO:0000256" key="3">
    <source>
        <dbReference type="ARBA" id="ARBA00022679"/>
    </source>
</evidence>
<dbReference type="InterPro" id="IPR048478">
    <property type="entry name" value="LSM12_LSM"/>
</dbReference>
<dbReference type="Pfam" id="PF00069">
    <property type="entry name" value="Pkinase"/>
    <property type="match status" value="1"/>
</dbReference>
<dbReference type="GO" id="GO:0004693">
    <property type="term" value="F:cyclin-dependent protein serine/threonine kinase activity"/>
    <property type="evidence" value="ECO:0007669"/>
    <property type="project" value="TreeGrafter"/>
</dbReference>
<feature type="domain" description="AD" evidence="9">
    <location>
        <begin position="468"/>
        <end position="561"/>
    </location>
</feature>
<keyword evidence="2" id="KW-0723">Serine/threonine-protein kinase</keyword>
<dbReference type="PROSITE" id="PS52001">
    <property type="entry name" value="AD"/>
    <property type="match status" value="1"/>
</dbReference>
<dbReference type="CDD" id="cd07829">
    <property type="entry name" value="STKc_CDK_like"/>
    <property type="match status" value="1"/>
</dbReference>
<dbReference type="GO" id="GO:0030332">
    <property type="term" value="F:cyclin binding"/>
    <property type="evidence" value="ECO:0007669"/>
    <property type="project" value="TreeGrafter"/>
</dbReference>
<dbReference type="GO" id="GO:0051445">
    <property type="term" value="P:regulation of meiotic cell cycle"/>
    <property type="evidence" value="ECO:0007669"/>
    <property type="project" value="TreeGrafter"/>
</dbReference>
<comment type="similarity">
    <text evidence="1">Belongs to the protein kinase superfamily. CMGC Ser/Thr protein kinase family. CDC2/CDKX subfamily.</text>
</comment>
<gene>
    <name evidence="10" type="ORF">VFH_IV012000</name>
</gene>
<dbReference type="GO" id="GO:0010468">
    <property type="term" value="P:regulation of gene expression"/>
    <property type="evidence" value="ECO:0007669"/>
    <property type="project" value="TreeGrafter"/>
</dbReference>
<dbReference type="EMBL" id="OX451739">
    <property type="protein sequence ID" value="CAI8606898.1"/>
    <property type="molecule type" value="Genomic_DNA"/>
</dbReference>
<dbReference type="PROSITE" id="PS00107">
    <property type="entry name" value="PROTEIN_KINASE_ATP"/>
    <property type="match status" value="1"/>
</dbReference>
<dbReference type="SUPFAM" id="SSF56112">
    <property type="entry name" value="Protein kinase-like (PK-like)"/>
    <property type="match status" value="1"/>
</dbReference>
<dbReference type="GO" id="GO:0005524">
    <property type="term" value="F:ATP binding"/>
    <property type="evidence" value="ECO:0007669"/>
    <property type="project" value="UniProtKB-UniRule"/>
</dbReference>
<dbReference type="Gene3D" id="3.30.200.20">
    <property type="entry name" value="Phosphorylase Kinase, domain 1"/>
    <property type="match status" value="1"/>
</dbReference>
<dbReference type="Gene3D" id="1.10.510.10">
    <property type="entry name" value="Transferase(Phosphotransferase) domain 1"/>
    <property type="match status" value="1"/>
</dbReference>
<evidence type="ECO:0000256" key="1">
    <source>
        <dbReference type="ARBA" id="ARBA00006485"/>
    </source>
</evidence>
<reference evidence="10 11" key="1">
    <citation type="submission" date="2023-01" db="EMBL/GenBank/DDBJ databases">
        <authorList>
            <person name="Kreplak J."/>
        </authorList>
    </citation>
    <scope>NUCLEOTIDE SEQUENCE [LARGE SCALE GENOMIC DNA]</scope>
</reference>
<evidence type="ECO:0000313" key="11">
    <source>
        <dbReference type="Proteomes" id="UP001157006"/>
    </source>
</evidence>
<dbReference type="InterPro" id="IPR008271">
    <property type="entry name" value="Ser/Thr_kinase_AS"/>
</dbReference>
<evidence type="ECO:0000256" key="5">
    <source>
        <dbReference type="ARBA" id="ARBA00022777"/>
    </source>
</evidence>
<dbReference type="GO" id="GO:0000082">
    <property type="term" value="P:G1/S transition of mitotic cell cycle"/>
    <property type="evidence" value="ECO:0007669"/>
    <property type="project" value="TreeGrafter"/>
</dbReference>
<dbReference type="PANTHER" id="PTHR24056:SF366">
    <property type="entry name" value="CYCLIN-DEPENDENT KINASE"/>
    <property type="match status" value="1"/>
</dbReference>
<dbReference type="InterPro" id="IPR017441">
    <property type="entry name" value="Protein_kinase_ATP_BS"/>
</dbReference>
<evidence type="ECO:0000259" key="8">
    <source>
        <dbReference type="PROSITE" id="PS50011"/>
    </source>
</evidence>
<dbReference type="SMART" id="SM00995">
    <property type="entry name" value="AD"/>
    <property type="match status" value="1"/>
</dbReference>
<accession>A0AAV1ACT4</accession>
<dbReference type="FunFam" id="1.10.510.10:FF:000624">
    <property type="entry name" value="Mitogen-activated protein kinase"/>
    <property type="match status" value="1"/>
</dbReference>
<evidence type="ECO:0000256" key="2">
    <source>
        <dbReference type="ARBA" id="ARBA00022527"/>
    </source>
</evidence>
<organism evidence="10 11">
    <name type="scientific">Vicia faba</name>
    <name type="common">Broad bean</name>
    <name type="synonym">Faba vulgaris</name>
    <dbReference type="NCBI Taxonomy" id="3906"/>
    <lineage>
        <taxon>Eukaryota</taxon>
        <taxon>Viridiplantae</taxon>
        <taxon>Streptophyta</taxon>
        <taxon>Embryophyta</taxon>
        <taxon>Tracheophyta</taxon>
        <taxon>Spermatophyta</taxon>
        <taxon>Magnoliopsida</taxon>
        <taxon>eudicotyledons</taxon>
        <taxon>Gunneridae</taxon>
        <taxon>Pentapetalae</taxon>
        <taxon>rosids</taxon>
        <taxon>fabids</taxon>
        <taxon>Fabales</taxon>
        <taxon>Fabaceae</taxon>
        <taxon>Papilionoideae</taxon>
        <taxon>50 kb inversion clade</taxon>
        <taxon>NPAAA clade</taxon>
        <taxon>Hologalegina</taxon>
        <taxon>IRL clade</taxon>
        <taxon>Fabeae</taxon>
        <taxon>Vicia</taxon>
    </lineage>
</organism>
<keyword evidence="6 7" id="KW-0067">ATP-binding</keyword>
<dbReference type="SMART" id="SM00220">
    <property type="entry name" value="S_TKc"/>
    <property type="match status" value="1"/>
</dbReference>
<feature type="domain" description="Protein kinase" evidence="8">
    <location>
        <begin position="54"/>
        <end position="342"/>
    </location>
</feature>
<name>A0AAV1ACT4_VICFA</name>
<keyword evidence="5" id="KW-0418">Kinase</keyword>
<dbReference type="Pfam" id="PF21166">
    <property type="entry name" value="LSM12_LSM"/>
    <property type="match status" value="1"/>
</dbReference>
<keyword evidence="11" id="KW-1185">Reference proteome</keyword>
<dbReference type="GO" id="GO:0010389">
    <property type="term" value="P:regulation of G2/M transition of mitotic cell cycle"/>
    <property type="evidence" value="ECO:0007669"/>
    <property type="project" value="TreeGrafter"/>
</dbReference>
<dbReference type="Proteomes" id="UP001157006">
    <property type="component" value="Chromosome 4"/>
</dbReference>
<keyword evidence="4 7" id="KW-0547">Nucleotide-binding</keyword>
<proteinExistence type="inferred from homology"/>
<evidence type="ECO:0000256" key="7">
    <source>
        <dbReference type="PROSITE-ProRule" id="PRU10141"/>
    </source>
</evidence>
<evidence type="ECO:0000256" key="4">
    <source>
        <dbReference type="ARBA" id="ARBA00022741"/>
    </source>
</evidence>
<dbReference type="GO" id="GO:0000307">
    <property type="term" value="C:cyclin-dependent protein kinase holoenzyme complex"/>
    <property type="evidence" value="ECO:0007669"/>
    <property type="project" value="TreeGrafter"/>
</dbReference>
<dbReference type="GO" id="GO:0007165">
    <property type="term" value="P:signal transduction"/>
    <property type="evidence" value="ECO:0007669"/>
    <property type="project" value="TreeGrafter"/>
</dbReference>
<keyword evidence="3" id="KW-0808">Transferase</keyword>
<evidence type="ECO:0000313" key="10">
    <source>
        <dbReference type="EMBL" id="CAI8606898.1"/>
    </source>
</evidence>
<dbReference type="InterPro" id="IPR047574">
    <property type="entry name" value="AD"/>
</dbReference>